<protein>
    <submittedName>
        <fullName evidence="3 4">Universal stress protein</fullName>
    </submittedName>
</protein>
<organism evidence="3">
    <name type="scientific">Paracoccus sediminis</name>
    <dbReference type="NCBI Taxonomy" id="1214787"/>
    <lineage>
        <taxon>Bacteria</taxon>
        <taxon>Pseudomonadati</taxon>
        <taxon>Pseudomonadota</taxon>
        <taxon>Alphaproteobacteria</taxon>
        <taxon>Rhodobacterales</taxon>
        <taxon>Paracoccaceae</taxon>
        <taxon>Paracoccus</taxon>
    </lineage>
</organism>
<keyword evidence="5" id="KW-1185">Reference proteome</keyword>
<sequence length="145" mass="15041">MFRHILIPTDGSDLATQAVDKGIALAGATNADVTVVTVTGPFHILSTGTMQVEGTRASYDSDATAHAQKILKAACDKGSAAGVSVQTRHLWHDNPSRAIIDAALADGCDLIAIASHGRRGVAAAVMGSQTAKILTHSKIPVLVYR</sequence>
<evidence type="ECO:0000259" key="2">
    <source>
        <dbReference type="Pfam" id="PF00582"/>
    </source>
</evidence>
<dbReference type="Pfam" id="PF00582">
    <property type="entry name" value="Usp"/>
    <property type="match status" value="1"/>
</dbReference>
<dbReference type="Gene3D" id="3.40.50.620">
    <property type="entry name" value="HUPs"/>
    <property type="match status" value="1"/>
</dbReference>
<comment type="similarity">
    <text evidence="1">Belongs to the universal stress protein A family.</text>
</comment>
<evidence type="ECO:0000313" key="4">
    <source>
        <dbReference type="EMBL" id="TBN52920.1"/>
    </source>
</evidence>
<evidence type="ECO:0000313" key="3">
    <source>
        <dbReference type="EMBL" id="SNR24431.1"/>
    </source>
</evidence>
<proteinExistence type="inferred from homology"/>
<name>A0A238UR54_9RHOB</name>
<dbReference type="Proteomes" id="UP000292859">
    <property type="component" value="Unassembled WGS sequence"/>
</dbReference>
<dbReference type="PRINTS" id="PR01438">
    <property type="entry name" value="UNVRSLSTRESS"/>
</dbReference>
<reference evidence="3" key="1">
    <citation type="submission" date="2017-06" db="EMBL/GenBank/DDBJ databases">
        <authorList>
            <person name="Kim H.J."/>
            <person name="Triplett B.A."/>
        </authorList>
    </citation>
    <scope>NUCLEOTIDE SEQUENCE [LARGE SCALE GENOMIC DNA]</scope>
    <source>
        <strain evidence="3">DSM 26170</strain>
    </source>
</reference>
<dbReference type="SUPFAM" id="SSF52402">
    <property type="entry name" value="Adenine nucleotide alpha hydrolases-like"/>
    <property type="match status" value="1"/>
</dbReference>
<dbReference type="InterPro" id="IPR006016">
    <property type="entry name" value="UspA"/>
</dbReference>
<dbReference type="Proteomes" id="UP000198409">
    <property type="component" value="Unassembled WGS sequence"/>
</dbReference>
<evidence type="ECO:0000256" key="1">
    <source>
        <dbReference type="ARBA" id="ARBA00008791"/>
    </source>
</evidence>
<dbReference type="OrthoDB" id="5564966at2"/>
<dbReference type="EMBL" id="SIRL01000001">
    <property type="protein sequence ID" value="TBN52920.1"/>
    <property type="molecule type" value="Genomic_DNA"/>
</dbReference>
<dbReference type="InterPro" id="IPR006015">
    <property type="entry name" value="Universal_stress_UspA"/>
</dbReference>
<reference evidence="4 5" key="2">
    <citation type="submission" date="2019-02" db="EMBL/GenBank/DDBJ databases">
        <authorList>
            <person name="Zhang G."/>
        </authorList>
    </citation>
    <scope>NUCLEOTIDE SEQUENCE [LARGE SCALE GENOMIC DNA]</scope>
    <source>
        <strain evidence="4 5">CMB17</strain>
    </source>
</reference>
<dbReference type="PANTHER" id="PTHR46268:SF15">
    <property type="entry name" value="UNIVERSAL STRESS PROTEIN HP_0031"/>
    <property type="match status" value="1"/>
</dbReference>
<accession>A0A238UR54</accession>
<feature type="domain" description="UspA" evidence="2">
    <location>
        <begin position="1"/>
        <end position="145"/>
    </location>
</feature>
<dbReference type="CDD" id="cd00293">
    <property type="entry name" value="USP-like"/>
    <property type="match status" value="1"/>
</dbReference>
<dbReference type="RefSeq" id="WP_089386409.1">
    <property type="nucleotide sequence ID" value="NZ_FZNM01000001.1"/>
</dbReference>
<dbReference type="PANTHER" id="PTHR46268">
    <property type="entry name" value="STRESS RESPONSE PROTEIN NHAX"/>
    <property type="match status" value="1"/>
</dbReference>
<dbReference type="InterPro" id="IPR014729">
    <property type="entry name" value="Rossmann-like_a/b/a_fold"/>
</dbReference>
<dbReference type="AlphaFoldDB" id="A0A238UR54"/>
<evidence type="ECO:0000313" key="5">
    <source>
        <dbReference type="Proteomes" id="UP000292859"/>
    </source>
</evidence>
<dbReference type="EMBL" id="FZNM01000001">
    <property type="protein sequence ID" value="SNR24431.1"/>
    <property type="molecule type" value="Genomic_DNA"/>
</dbReference>
<gene>
    <name evidence="4" type="ORF">EYF88_01575</name>
    <name evidence="3" type="ORF">SAMN06265378_101308</name>
</gene>